<reference evidence="2" key="1">
    <citation type="submission" date="2020-08" db="EMBL/GenBank/DDBJ databases">
        <title>Genomic Encyclopedia of Type Strains, Phase IV (KMG-IV): sequencing the most valuable type-strain genomes for metagenomic binning, comparative biology and taxonomic classification.</title>
        <authorList>
            <person name="Goeker M."/>
        </authorList>
    </citation>
    <scope>NUCLEOTIDE SEQUENCE [LARGE SCALE GENOMIC DNA]</scope>
    <source>
        <strain evidence="2">DSM 105720</strain>
    </source>
</reference>
<gene>
    <name evidence="2" type="ORF">GGR06_000271</name>
</gene>
<dbReference type="GO" id="GO:0015661">
    <property type="term" value="F:L-lysine efflux transmembrane transporter activity"/>
    <property type="evidence" value="ECO:0007669"/>
    <property type="project" value="InterPro"/>
</dbReference>
<feature type="transmembrane region" description="Helical" evidence="1">
    <location>
        <begin position="63"/>
        <end position="84"/>
    </location>
</feature>
<evidence type="ECO:0000313" key="2">
    <source>
        <dbReference type="EMBL" id="MBB4042512.1"/>
    </source>
</evidence>
<keyword evidence="1" id="KW-0812">Transmembrane</keyword>
<comment type="caution">
    <text evidence="2">The sequence shown here is derived from an EMBL/GenBank/DDBJ whole genome shotgun (WGS) entry which is preliminary data.</text>
</comment>
<keyword evidence="1" id="KW-1133">Transmembrane helix</keyword>
<dbReference type="Proteomes" id="UP000560658">
    <property type="component" value="Unassembled WGS sequence"/>
</dbReference>
<protein>
    <submittedName>
        <fullName evidence="2">Uncharacterized membrane protein YbjE (DUF340 family)</fullName>
    </submittedName>
</protein>
<feature type="transmembrane region" description="Helical" evidence="1">
    <location>
        <begin position="25"/>
        <end position="43"/>
    </location>
</feature>
<dbReference type="EMBL" id="JACIER010000001">
    <property type="protein sequence ID" value="MBB4042512.1"/>
    <property type="molecule type" value="Genomic_DNA"/>
</dbReference>
<dbReference type="InterPro" id="IPR005642">
    <property type="entry name" value="LysO"/>
</dbReference>
<dbReference type="Pfam" id="PF03956">
    <property type="entry name" value="Lys_export"/>
    <property type="match status" value="1"/>
</dbReference>
<keyword evidence="3" id="KW-1185">Reference proteome</keyword>
<evidence type="ECO:0000313" key="3">
    <source>
        <dbReference type="Proteomes" id="UP000560658"/>
    </source>
</evidence>
<dbReference type="AlphaFoldDB" id="A0A840D1Y6"/>
<proteinExistence type="predicted"/>
<organism evidence="2 3">
    <name type="scientific">Bacteroides reticulotermitis</name>
    <dbReference type="NCBI Taxonomy" id="1133319"/>
    <lineage>
        <taxon>Bacteria</taxon>
        <taxon>Pseudomonadati</taxon>
        <taxon>Bacteroidota</taxon>
        <taxon>Bacteroidia</taxon>
        <taxon>Bacteroidales</taxon>
        <taxon>Bacteroidaceae</taxon>
        <taxon>Bacteroides</taxon>
    </lineage>
</organism>
<sequence>MFTIIGIMLAGILIGYTMRFKRLSWIPRVITVFIWLLLFLLGVNVGANERIVKGLYSLGMDALIITLAAVIGSVLAAWGLWYLLYQKNREKP</sequence>
<dbReference type="RefSeq" id="WP_044159642.1">
    <property type="nucleotide sequence ID" value="NZ_JACIER010000001.1"/>
</dbReference>
<keyword evidence="1" id="KW-0472">Membrane</keyword>
<evidence type="ECO:0000256" key="1">
    <source>
        <dbReference type="SAM" id="Phobius"/>
    </source>
</evidence>
<name>A0A840D1Y6_9BACE</name>
<accession>A0A840D1Y6</accession>